<dbReference type="InterPro" id="IPR004449">
    <property type="entry name" value="SixA"/>
</dbReference>
<dbReference type="NCBIfam" id="TIGR00249">
    <property type="entry name" value="sixA"/>
    <property type="match status" value="1"/>
</dbReference>
<keyword evidence="1" id="KW-0378">Hydrolase</keyword>
<name>A0ABT5FI65_9GAMM</name>
<accession>A0ABT5FI65</accession>
<evidence type="ECO:0000313" key="2">
    <source>
        <dbReference type="EMBL" id="MDC2890887.1"/>
    </source>
</evidence>
<comment type="caution">
    <text evidence="2">The sequence shown here is derived from an EMBL/GenBank/DDBJ whole genome shotgun (WGS) entry which is preliminary data.</text>
</comment>
<dbReference type="InterPro" id="IPR029033">
    <property type="entry name" value="His_PPase_superfam"/>
</dbReference>
<dbReference type="InterPro" id="IPR051021">
    <property type="entry name" value="Mito_Ser/Thr_phosphatase"/>
</dbReference>
<sequence length="160" mass="17878">MAIYLYIVRHGEAESIAAEDQLRVLSEHGRWEAKRTALWLKTQLGQFQQVYASPYIRAQQTKDIIIERGPDALDIDVIVDLIPEGDPKVAMDFVLASIDKNTVDDINILCVSHMPLVSYLIGEITGYTPIMATAGVAKIKINLDKWNGVLETLIAPEQML</sequence>
<dbReference type="Pfam" id="PF00300">
    <property type="entry name" value="His_Phos_1"/>
    <property type="match status" value="1"/>
</dbReference>
<dbReference type="PANTHER" id="PTHR20935">
    <property type="entry name" value="PHOSPHOGLYCERATE MUTASE-RELATED"/>
    <property type="match status" value="1"/>
</dbReference>
<dbReference type="InterPro" id="IPR013078">
    <property type="entry name" value="His_Pase_superF_clade-1"/>
</dbReference>
<gene>
    <name evidence="2" type="primary">sixA</name>
    <name evidence="2" type="ORF">PN838_21735</name>
</gene>
<evidence type="ECO:0000313" key="3">
    <source>
        <dbReference type="Proteomes" id="UP001528411"/>
    </source>
</evidence>
<proteinExistence type="predicted"/>
<dbReference type="SMART" id="SM00855">
    <property type="entry name" value="PGAM"/>
    <property type="match status" value="1"/>
</dbReference>
<evidence type="ECO:0000256" key="1">
    <source>
        <dbReference type="ARBA" id="ARBA00022801"/>
    </source>
</evidence>
<dbReference type="SUPFAM" id="SSF53254">
    <property type="entry name" value="Phosphoglycerate mutase-like"/>
    <property type="match status" value="1"/>
</dbReference>
<keyword evidence="3" id="KW-1185">Reference proteome</keyword>
<dbReference type="Proteomes" id="UP001528411">
    <property type="component" value="Unassembled WGS sequence"/>
</dbReference>
<dbReference type="PANTHER" id="PTHR20935:SF0">
    <property type="entry name" value="SERINE_THREONINE-PROTEIN PHOSPHATASE PGAM5, MITOCHONDRIAL"/>
    <property type="match status" value="1"/>
</dbReference>
<dbReference type="Gene3D" id="3.40.50.1240">
    <property type="entry name" value="Phosphoglycerate mutase-like"/>
    <property type="match status" value="1"/>
</dbReference>
<protein>
    <submittedName>
        <fullName evidence="2">Phosphohistidine phosphatase SixA</fullName>
    </submittedName>
</protein>
<organism evidence="2 3">
    <name type="scientific">Psychrosphaera algicola</name>
    <dbReference type="NCBI Taxonomy" id="3023714"/>
    <lineage>
        <taxon>Bacteria</taxon>
        <taxon>Pseudomonadati</taxon>
        <taxon>Pseudomonadota</taxon>
        <taxon>Gammaproteobacteria</taxon>
        <taxon>Alteromonadales</taxon>
        <taxon>Pseudoalteromonadaceae</taxon>
        <taxon>Psychrosphaera</taxon>
    </lineage>
</organism>
<reference evidence="2 3" key="1">
    <citation type="submission" date="2023-01" db="EMBL/GenBank/DDBJ databases">
        <title>Psychrosphaera sp. nov., isolated from marine algae.</title>
        <authorList>
            <person name="Bayburt H."/>
            <person name="Choi B.J."/>
            <person name="Kim J.M."/>
            <person name="Choi D.G."/>
            <person name="Jeon C.O."/>
        </authorList>
    </citation>
    <scope>NUCLEOTIDE SEQUENCE [LARGE SCALE GENOMIC DNA]</scope>
    <source>
        <strain evidence="2 3">G1-22</strain>
    </source>
</reference>
<dbReference type="RefSeq" id="WP_272181960.1">
    <property type="nucleotide sequence ID" value="NZ_JAQOMS010000002.1"/>
</dbReference>
<dbReference type="CDD" id="cd07067">
    <property type="entry name" value="HP_PGM_like"/>
    <property type="match status" value="1"/>
</dbReference>
<dbReference type="EMBL" id="JAQOMS010000002">
    <property type="protein sequence ID" value="MDC2890887.1"/>
    <property type="molecule type" value="Genomic_DNA"/>
</dbReference>